<evidence type="ECO:0000313" key="7">
    <source>
        <dbReference type="EMBL" id="NYJ76560.1"/>
    </source>
</evidence>
<dbReference type="RefSeq" id="WP_179483949.1">
    <property type="nucleotide sequence ID" value="NZ_JACCFW010000003.1"/>
</dbReference>
<dbReference type="GO" id="GO:0019808">
    <property type="term" value="F:polyamine binding"/>
    <property type="evidence" value="ECO:0007669"/>
    <property type="project" value="InterPro"/>
</dbReference>
<dbReference type="EMBL" id="JACCFW010000003">
    <property type="protein sequence ID" value="NYJ76560.1"/>
    <property type="molecule type" value="Genomic_DNA"/>
</dbReference>
<dbReference type="Pfam" id="PF13416">
    <property type="entry name" value="SBP_bac_8"/>
    <property type="match status" value="1"/>
</dbReference>
<evidence type="ECO:0000256" key="1">
    <source>
        <dbReference type="ARBA" id="ARBA00004418"/>
    </source>
</evidence>
<organism evidence="7 8">
    <name type="scientific">Allobranchiibius huperziae</name>
    <dbReference type="NCBI Taxonomy" id="1874116"/>
    <lineage>
        <taxon>Bacteria</taxon>
        <taxon>Bacillati</taxon>
        <taxon>Actinomycetota</taxon>
        <taxon>Actinomycetes</taxon>
        <taxon>Micrococcales</taxon>
        <taxon>Dermacoccaceae</taxon>
        <taxon>Allobranchiibius</taxon>
    </lineage>
</organism>
<keyword evidence="4" id="KW-0574">Periplasm</keyword>
<protein>
    <submittedName>
        <fullName evidence="7">Spermidine/putrescine transport system substrate-binding protein</fullName>
    </submittedName>
</protein>
<evidence type="ECO:0000256" key="3">
    <source>
        <dbReference type="ARBA" id="ARBA00022729"/>
    </source>
</evidence>
<dbReference type="PANTHER" id="PTHR30222">
    <property type="entry name" value="SPERMIDINE/PUTRESCINE-BINDING PERIPLASMIC PROTEIN"/>
    <property type="match status" value="1"/>
</dbReference>
<dbReference type="GO" id="GO:0042597">
    <property type="term" value="C:periplasmic space"/>
    <property type="evidence" value="ECO:0007669"/>
    <property type="project" value="UniProtKB-SubCell"/>
</dbReference>
<dbReference type="PANTHER" id="PTHR30222:SF17">
    <property type="entry name" value="SPERMIDINE_PUTRESCINE-BINDING PERIPLASMIC PROTEIN"/>
    <property type="match status" value="1"/>
</dbReference>
<feature type="chain" id="PRO_5038438056" evidence="6">
    <location>
        <begin position="22"/>
        <end position="365"/>
    </location>
</feature>
<name>A0A853DPQ5_9MICO</name>
<comment type="subcellular location">
    <subcellularLocation>
        <location evidence="1">Periplasm</location>
    </subcellularLocation>
</comment>
<gene>
    <name evidence="7" type="ORF">HNR15_003578</name>
</gene>
<dbReference type="GO" id="GO:0015846">
    <property type="term" value="P:polyamine transport"/>
    <property type="evidence" value="ECO:0007669"/>
    <property type="project" value="InterPro"/>
</dbReference>
<dbReference type="PROSITE" id="PS51257">
    <property type="entry name" value="PROKAR_LIPOPROTEIN"/>
    <property type="match status" value="1"/>
</dbReference>
<keyword evidence="2" id="KW-0813">Transport</keyword>
<sequence>MRTSPAIKAATLTASAVLALAITGCGSSSSKTSSAGAAATGGSKSLHIYAWAGEIPDAIVKSFEKSTGISVTVDTFDSNETMTTKLSAGGAGYDLVEPSQYTVQQLSGQKLIRPLDHSAIKGLSNLSPKFLNPSFDPNNKYSVPLVWGTTGMAYNDKCTGGAKLTSWSALFDPKFKGKIYMLDNELSAYIPALQINGYHATSTSKDEIAKATETLRKQKPLLAGYNSTNYATLLSSGQACVAEAYNGSAIAAVTKANPHVHFVQPSEGGTVFTDGLAIPSGAKNLTSAYAFINYTLQPKIAAMETNVGGNATTNEAAKAYITDKSLLTNPAVFASNASVAKADFILNPGKALAYFNAGWTKVRAS</sequence>
<dbReference type="InterPro" id="IPR001188">
    <property type="entry name" value="Sperm_putr-bd"/>
</dbReference>
<keyword evidence="8" id="KW-1185">Reference proteome</keyword>
<evidence type="ECO:0000256" key="5">
    <source>
        <dbReference type="PIRSR" id="PIRSR019574-1"/>
    </source>
</evidence>
<comment type="caution">
    <text evidence="7">The sequence shown here is derived from an EMBL/GenBank/DDBJ whole genome shotgun (WGS) entry which is preliminary data.</text>
</comment>
<proteinExistence type="predicted"/>
<keyword evidence="3 6" id="KW-0732">Signal</keyword>
<evidence type="ECO:0000256" key="4">
    <source>
        <dbReference type="ARBA" id="ARBA00022764"/>
    </source>
</evidence>
<dbReference type="SUPFAM" id="SSF53850">
    <property type="entry name" value="Periplasmic binding protein-like II"/>
    <property type="match status" value="1"/>
</dbReference>
<dbReference type="PRINTS" id="PR00909">
    <property type="entry name" value="SPERMDNBNDNG"/>
</dbReference>
<dbReference type="CDD" id="cd13590">
    <property type="entry name" value="PBP2_PotD_PotF_like"/>
    <property type="match status" value="1"/>
</dbReference>
<feature type="signal peptide" evidence="6">
    <location>
        <begin position="1"/>
        <end position="21"/>
    </location>
</feature>
<accession>A0A853DPQ5</accession>
<dbReference type="PIRSF" id="PIRSF019574">
    <property type="entry name" value="Periplasmic_polyamine_BP"/>
    <property type="match status" value="1"/>
</dbReference>
<dbReference type="InterPro" id="IPR006059">
    <property type="entry name" value="SBP"/>
</dbReference>
<dbReference type="Gene3D" id="3.40.190.10">
    <property type="entry name" value="Periplasmic binding protein-like II"/>
    <property type="match status" value="2"/>
</dbReference>
<reference evidence="7 8" key="1">
    <citation type="submission" date="2020-07" db="EMBL/GenBank/DDBJ databases">
        <title>Sequencing the genomes of 1000 actinobacteria strains.</title>
        <authorList>
            <person name="Klenk H.-P."/>
        </authorList>
    </citation>
    <scope>NUCLEOTIDE SEQUENCE [LARGE SCALE GENOMIC DNA]</scope>
    <source>
        <strain evidence="7 8">DSM 29531</strain>
    </source>
</reference>
<evidence type="ECO:0000313" key="8">
    <source>
        <dbReference type="Proteomes" id="UP000571817"/>
    </source>
</evidence>
<dbReference type="AlphaFoldDB" id="A0A853DPQ5"/>
<dbReference type="Proteomes" id="UP000571817">
    <property type="component" value="Unassembled WGS sequence"/>
</dbReference>
<evidence type="ECO:0000256" key="6">
    <source>
        <dbReference type="SAM" id="SignalP"/>
    </source>
</evidence>
<feature type="binding site" evidence="5">
    <location>
        <position position="101"/>
    </location>
    <ligand>
        <name>spermidine</name>
        <dbReference type="ChEBI" id="CHEBI:57834"/>
    </ligand>
</feature>
<evidence type="ECO:0000256" key="2">
    <source>
        <dbReference type="ARBA" id="ARBA00022448"/>
    </source>
</evidence>